<accession>A0A1R4H2V2</accession>
<name>A0A1R4H2V2_9GAMM</name>
<organism evidence="1 2">
    <name type="scientific">Crenothrix polyspora</name>
    <dbReference type="NCBI Taxonomy" id="360316"/>
    <lineage>
        <taxon>Bacteria</taxon>
        <taxon>Pseudomonadati</taxon>
        <taxon>Pseudomonadota</taxon>
        <taxon>Gammaproteobacteria</taxon>
        <taxon>Methylococcales</taxon>
        <taxon>Crenotrichaceae</taxon>
        <taxon>Crenothrix</taxon>
    </lineage>
</organism>
<evidence type="ECO:0000313" key="2">
    <source>
        <dbReference type="Proteomes" id="UP000195442"/>
    </source>
</evidence>
<dbReference type="AlphaFoldDB" id="A0A1R4H2V2"/>
<evidence type="ECO:0000313" key="1">
    <source>
        <dbReference type="EMBL" id="SJM90179.1"/>
    </source>
</evidence>
<sequence length="38" mass="4583">MRILRSPYDFYQLEQESIYLKNYSTQIKAGILAVMNER</sequence>
<gene>
    <name evidence="1" type="ORF">CRENPOLYSF2_1500019</name>
</gene>
<dbReference type="Proteomes" id="UP000195442">
    <property type="component" value="Unassembled WGS sequence"/>
</dbReference>
<dbReference type="EMBL" id="FUKJ01000058">
    <property type="protein sequence ID" value="SJM90179.1"/>
    <property type="molecule type" value="Genomic_DNA"/>
</dbReference>
<proteinExistence type="predicted"/>
<protein>
    <submittedName>
        <fullName evidence="1">Uncharacterized protein</fullName>
    </submittedName>
</protein>
<reference evidence="2" key="1">
    <citation type="submission" date="2017-02" db="EMBL/GenBank/DDBJ databases">
        <authorList>
            <person name="Daims H."/>
        </authorList>
    </citation>
    <scope>NUCLEOTIDE SEQUENCE [LARGE SCALE GENOMIC DNA]</scope>
</reference>
<keyword evidence="2" id="KW-1185">Reference proteome</keyword>